<evidence type="ECO:0000256" key="1">
    <source>
        <dbReference type="SAM" id="MobiDB-lite"/>
    </source>
</evidence>
<protein>
    <submittedName>
        <fullName evidence="2">Uncharacterized protein</fullName>
    </submittedName>
</protein>
<reference evidence="2" key="2">
    <citation type="journal article" date="2016" name="Fungal Biol.">
        <title>Ochratoxin A production by Penicillium thymicola.</title>
        <authorList>
            <person name="Nguyen H.D.T."/>
            <person name="McMullin D.R."/>
            <person name="Ponomareva E."/>
            <person name="Riley R."/>
            <person name="Pomraning K.R."/>
            <person name="Baker S.E."/>
            <person name="Seifert K.A."/>
        </authorList>
    </citation>
    <scope>NUCLEOTIDE SEQUENCE</scope>
    <source>
        <strain evidence="2">DAOM 180753</strain>
    </source>
</reference>
<dbReference type="Proteomes" id="UP001227192">
    <property type="component" value="Unassembled WGS sequence"/>
</dbReference>
<gene>
    <name evidence="2" type="ORF">VN97_g570</name>
</gene>
<accession>A0AAI9TTV0</accession>
<proteinExistence type="predicted"/>
<sequence length="112" mass="12149">MSLLTNGGRIVPILTGSDSHDPTLEMSPSLDASLPSIPLSPVSSQPTIPRLLQDQQASKQTKPGHHASLEMASLQERGLYALPTEGDGKSITPSAYFWSFKAVFRSCVKFFF</sequence>
<feature type="region of interest" description="Disordered" evidence="1">
    <location>
        <begin position="1"/>
        <end position="47"/>
    </location>
</feature>
<evidence type="ECO:0000313" key="3">
    <source>
        <dbReference type="Proteomes" id="UP001227192"/>
    </source>
</evidence>
<keyword evidence="3" id="KW-1185">Reference proteome</keyword>
<reference evidence="2" key="1">
    <citation type="submission" date="2015-06" db="EMBL/GenBank/DDBJ databases">
        <authorList>
            <person name="Nguyen H."/>
        </authorList>
    </citation>
    <scope>NUCLEOTIDE SEQUENCE</scope>
    <source>
        <strain evidence="2">DAOM 180753</strain>
    </source>
</reference>
<comment type="caution">
    <text evidence="2">The sequence shown here is derived from an EMBL/GenBank/DDBJ whole genome shotgun (WGS) entry which is preliminary data.</text>
</comment>
<feature type="compositionally biased region" description="Low complexity" evidence="1">
    <location>
        <begin position="33"/>
        <end position="46"/>
    </location>
</feature>
<dbReference type="EMBL" id="LACB01000008">
    <property type="protein sequence ID" value="KAJ9492619.1"/>
    <property type="molecule type" value="Genomic_DNA"/>
</dbReference>
<dbReference type="AlphaFoldDB" id="A0AAI9TTV0"/>
<evidence type="ECO:0000313" key="2">
    <source>
        <dbReference type="EMBL" id="KAJ9492619.1"/>
    </source>
</evidence>
<name>A0AAI9TTV0_PENTH</name>
<organism evidence="2 3">
    <name type="scientific">Penicillium thymicola</name>
    <dbReference type="NCBI Taxonomy" id="293382"/>
    <lineage>
        <taxon>Eukaryota</taxon>
        <taxon>Fungi</taxon>
        <taxon>Dikarya</taxon>
        <taxon>Ascomycota</taxon>
        <taxon>Pezizomycotina</taxon>
        <taxon>Eurotiomycetes</taxon>
        <taxon>Eurotiomycetidae</taxon>
        <taxon>Eurotiales</taxon>
        <taxon>Aspergillaceae</taxon>
        <taxon>Penicillium</taxon>
    </lineage>
</organism>